<evidence type="ECO:0000256" key="1">
    <source>
        <dbReference type="ARBA" id="ARBA00004651"/>
    </source>
</evidence>
<dbReference type="InterPro" id="IPR020846">
    <property type="entry name" value="MFS_dom"/>
</dbReference>
<dbReference type="InterPro" id="IPR011701">
    <property type="entry name" value="MFS"/>
</dbReference>
<dbReference type="OrthoDB" id="204820at2157"/>
<dbReference type="STRING" id="797299.HALLA_08455"/>
<keyword evidence="9" id="KW-1185">Reference proteome</keyword>
<feature type="transmembrane region" description="Helical" evidence="6">
    <location>
        <begin position="12"/>
        <end position="33"/>
    </location>
</feature>
<evidence type="ECO:0000256" key="5">
    <source>
        <dbReference type="ARBA" id="ARBA00023136"/>
    </source>
</evidence>
<reference evidence="8 9" key="1">
    <citation type="submission" date="2014-01" db="EMBL/GenBank/DDBJ databases">
        <authorList>
            <consortium name="DOE Joint Genome Institute"/>
            <person name="Anderson I."/>
            <person name="Huntemann M."/>
            <person name="Han J."/>
            <person name="Chen A."/>
            <person name="Kyrpides N."/>
            <person name="Mavromatis K."/>
            <person name="Markowitz V."/>
            <person name="Palaniappan K."/>
            <person name="Ivanova N."/>
            <person name="Schaumberg A."/>
            <person name="Pati A."/>
            <person name="Liolios K."/>
            <person name="Nordberg H.P."/>
            <person name="Cantor M.N."/>
            <person name="Hua S.X."/>
            <person name="Woyke T."/>
        </authorList>
    </citation>
    <scope>NUCLEOTIDE SEQUENCE [LARGE SCALE GENOMIC DNA]</scope>
    <source>
        <strain evidence="8 9">XH-48</strain>
    </source>
</reference>
<feature type="transmembrane region" description="Helical" evidence="6">
    <location>
        <begin position="264"/>
        <end position="285"/>
    </location>
</feature>
<evidence type="ECO:0000256" key="4">
    <source>
        <dbReference type="ARBA" id="ARBA00022989"/>
    </source>
</evidence>
<accession>W0JJI2</accession>
<proteinExistence type="predicted"/>
<gene>
    <name evidence="8" type="ORF">HALLA_08455</name>
</gene>
<dbReference type="GO" id="GO:0022857">
    <property type="term" value="F:transmembrane transporter activity"/>
    <property type="evidence" value="ECO:0007669"/>
    <property type="project" value="InterPro"/>
</dbReference>
<dbReference type="eggNOG" id="arCOG00134">
    <property type="taxonomic scope" value="Archaea"/>
</dbReference>
<name>W0JJI2_9EURY</name>
<dbReference type="PANTHER" id="PTHR43124">
    <property type="entry name" value="PURINE EFFLUX PUMP PBUE"/>
    <property type="match status" value="1"/>
</dbReference>
<evidence type="ECO:0000256" key="3">
    <source>
        <dbReference type="ARBA" id="ARBA00022692"/>
    </source>
</evidence>
<organism evidence="8 9">
    <name type="scientific">Halostagnicola larsenii XH-48</name>
    <dbReference type="NCBI Taxonomy" id="797299"/>
    <lineage>
        <taxon>Archaea</taxon>
        <taxon>Methanobacteriati</taxon>
        <taxon>Methanobacteriota</taxon>
        <taxon>Stenosarchaea group</taxon>
        <taxon>Halobacteria</taxon>
        <taxon>Halobacteriales</taxon>
        <taxon>Natrialbaceae</taxon>
        <taxon>Halostagnicola</taxon>
    </lineage>
</organism>
<feature type="transmembrane region" description="Helical" evidence="6">
    <location>
        <begin position="93"/>
        <end position="115"/>
    </location>
</feature>
<dbReference type="RefSeq" id="WP_049952087.1">
    <property type="nucleotide sequence ID" value="NZ_CP007055.1"/>
</dbReference>
<keyword evidence="2" id="KW-1003">Cell membrane</keyword>
<feature type="transmembrane region" description="Helical" evidence="6">
    <location>
        <begin position="385"/>
        <end position="403"/>
    </location>
</feature>
<keyword evidence="5 6" id="KW-0472">Membrane</keyword>
<dbReference type="PANTHER" id="PTHR43124:SF3">
    <property type="entry name" value="CHLORAMPHENICOL EFFLUX PUMP RV0191"/>
    <property type="match status" value="1"/>
</dbReference>
<feature type="transmembrane region" description="Helical" evidence="6">
    <location>
        <begin position="53"/>
        <end position="72"/>
    </location>
</feature>
<dbReference type="InterPro" id="IPR036259">
    <property type="entry name" value="MFS_trans_sf"/>
</dbReference>
<dbReference type="Gene3D" id="1.20.1250.20">
    <property type="entry name" value="MFS general substrate transporter like domains"/>
    <property type="match status" value="2"/>
</dbReference>
<evidence type="ECO:0000256" key="6">
    <source>
        <dbReference type="SAM" id="Phobius"/>
    </source>
</evidence>
<feature type="transmembrane region" description="Helical" evidence="6">
    <location>
        <begin position="297"/>
        <end position="315"/>
    </location>
</feature>
<dbReference type="KEGG" id="hlr:HALLA_08455"/>
<evidence type="ECO:0000256" key="2">
    <source>
        <dbReference type="ARBA" id="ARBA00022475"/>
    </source>
</evidence>
<feature type="domain" description="Major facilitator superfamily (MFS) profile" evidence="7">
    <location>
        <begin position="22"/>
        <end position="406"/>
    </location>
</feature>
<protein>
    <submittedName>
        <fullName evidence="8">MFS transporter</fullName>
    </submittedName>
</protein>
<evidence type="ECO:0000259" key="7">
    <source>
        <dbReference type="PROSITE" id="PS50850"/>
    </source>
</evidence>
<feature type="transmembrane region" description="Helical" evidence="6">
    <location>
        <begin position="231"/>
        <end position="252"/>
    </location>
</feature>
<dbReference type="EMBL" id="CP007055">
    <property type="protein sequence ID" value="AHF98890.1"/>
    <property type="molecule type" value="Genomic_DNA"/>
</dbReference>
<dbReference type="InterPro" id="IPR050189">
    <property type="entry name" value="MFS_Efflux_Transporters"/>
</dbReference>
<comment type="subcellular location">
    <subcellularLocation>
        <location evidence="1">Cell membrane</location>
        <topology evidence="1">Multi-pass membrane protein</topology>
    </subcellularLocation>
</comment>
<sequence length="406" mass="42594">MSRLLSIRREVSGLWAGGTGKSLIAIALGWGLLNGTRMIYPVLLPNFSDDFGLTHTTAGLLVSIIWLCYAIGQMPGGVLADRYGERKMLTASVSFVVAGVGLVLVAPTALALFVATGVVGFGLSQYPIARITVLSRLYPDRIGRALGVTMASGDIGQTVIPPIASVLAAGVAWQLGLGFVLPVLCLTAGIIWVTLPGRGTESQNVDTVSREHAGHGEHILYILRALFKRKFLVVGVILFLFIFVWQTFSAFYPTYLTEQKGLSSTAAGTLFGLFFAVGVVAKPAAGVAYDTIGLRRSLPVVLVGSIVGLALLPTVEGFWPLSGVTVLVSTMLGSGAITQSYLAETIPGDIQGTGLGLIRSSAAMLGATGPVLFGFIADNGYFDEGYVLLAAIVGVSTLVTLLMPRE</sequence>
<feature type="transmembrane region" description="Helical" evidence="6">
    <location>
        <begin position="354"/>
        <end position="373"/>
    </location>
</feature>
<evidence type="ECO:0000313" key="9">
    <source>
        <dbReference type="Proteomes" id="UP000019024"/>
    </source>
</evidence>
<dbReference type="Pfam" id="PF07690">
    <property type="entry name" value="MFS_1"/>
    <property type="match status" value="1"/>
</dbReference>
<dbReference type="GeneID" id="25144509"/>
<evidence type="ECO:0000313" key="8">
    <source>
        <dbReference type="EMBL" id="AHF98890.1"/>
    </source>
</evidence>
<dbReference type="SUPFAM" id="SSF103473">
    <property type="entry name" value="MFS general substrate transporter"/>
    <property type="match status" value="1"/>
</dbReference>
<dbReference type="PATRIC" id="fig|797299.3.peg.732"/>
<keyword evidence="4 6" id="KW-1133">Transmembrane helix</keyword>
<keyword evidence="3 6" id="KW-0812">Transmembrane</keyword>
<dbReference type="Proteomes" id="UP000019024">
    <property type="component" value="Chromosome"/>
</dbReference>
<dbReference type="PROSITE" id="PS50850">
    <property type="entry name" value="MFS"/>
    <property type="match status" value="1"/>
</dbReference>
<dbReference type="AlphaFoldDB" id="W0JJI2"/>
<dbReference type="HOGENOM" id="CLU_001265_5_14_2"/>
<dbReference type="GO" id="GO:0005886">
    <property type="term" value="C:plasma membrane"/>
    <property type="evidence" value="ECO:0007669"/>
    <property type="project" value="UniProtKB-SubCell"/>
</dbReference>
<feature type="transmembrane region" description="Helical" evidence="6">
    <location>
        <begin position="171"/>
        <end position="195"/>
    </location>
</feature>